<keyword evidence="2" id="KW-0479">Metal-binding</keyword>
<feature type="compositionally biased region" description="Basic and acidic residues" evidence="7">
    <location>
        <begin position="21"/>
        <end position="30"/>
    </location>
</feature>
<name>A0AAD6C2N8_9EURO</name>
<dbReference type="PANTHER" id="PTHR12628">
    <property type="entry name" value="POLYCOMB-LIKE TRANSCRIPTION FACTOR"/>
    <property type="match status" value="1"/>
</dbReference>
<dbReference type="Pfam" id="PF00628">
    <property type="entry name" value="PHD"/>
    <property type="match status" value="1"/>
</dbReference>
<comment type="subcellular location">
    <subcellularLocation>
        <location evidence="1">Nucleus</location>
    </subcellularLocation>
</comment>
<evidence type="ECO:0000256" key="4">
    <source>
        <dbReference type="ARBA" id="ARBA00022833"/>
    </source>
</evidence>
<dbReference type="SMART" id="SM00249">
    <property type="entry name" value="PHD"/>
    <property type="match status" value="1"/>
</dbReference>
<feature type="region of interest" description="Disordered" evidence="7">
    <location>
        <begin position="238"/>
        <end position="417"/>
    </location>
</feature>
<dbReference type="InterPro" id="IPR019786">
    <property type="entry name" value="Zinc_finger_PHD-type_CS"/>
</dbReference>
<dbReference type="CDD" id="cd15502">
    <property type="entry name" value="PHD_Phf1p_Phf2p_like"/>
    <property type="match status" value="1"/>
</dbReference>
<evidence type="ECO:0000256" key="2">
    <source>
        <dbReference type="ARBA" id="ARBA00022723"/>
    </source>
</evidence>
<keyword evidence="4" id="KW-0862">Zinc</keyword>
<evidence type="ECO:0000256" key="1">
    <source>
        <dbReference type="ARBA" id="ARBA00004123"/>
    </source>
</evidence>
<proteinExistence type="predicted"/>
<dbReference type="PANTHER" id="PTHR12628:SF10">
    <property type="entry name" value="HOMEOBOX DOMAIN-CONTAINING PROTEIN"/>
    <property type="match status" value="1"/>
</dbReference>
<feature type="compositionally biased region" description="Low complexity" evidence="7">
    <location>
        <begin position="1"/>
        <end position="13"/>
    </location>
</feature>
<dbReference type="GO" id="GO:0003677">
    <property type="term" value="F:DNA binding"/>
    <property type="evidence" value="ECO:0007669"/>
    <property type="project" value="TreeGrafter"/>
</dbReference>
<keyword evidence="3 6" id="KW-0863">Zinc-finger</keyword>
<feature type="compositionally biased region" description="Acidic residues" evidence="7">
    <location>
        <begin position="342"/>
        <end position="358"/>
    </location>
</feature>
<evidence type="ECO:0000313" key="10">
    <source>
        <dbReference type="Proteomes" id="UP001213681"/>
    </source>
</evidence>
<dbReference type="GO" id="GO:0003682">
    <property type="term" value="F:chromatin binding"/>
    <property type="evidence" value="ECO:0007669"/>
    <property type="project" value="TreeGrafter"/>
</dbReference>
<dbReference type="EMBL" id="JAPVEA010000007">
    <property type="protein sequence ID" value="KAJ5443984.1"/>
    <property type="molecule type" value="Genomic_DNA"/>
</dbReference>
<keyword evidence="5" id="KW-0539">Nucleus</keyword>
<evidence type="ECO:0000256" key="5">
    <source>
        <dbReference type="ARBA" id="ARBA00023242"/>
    </source>
</evidence>
<keyword evidence="10" id="KW-1185">Reference proteome</keyword>
<feature type="region of interest" description="Disordered" evidence="7">
    <location>
        <begin position="1"/>
        <end position="60"/>
    </location>
</feature>
<dbReference type="InterPro" id="IPR001965">
    <property type="entry name" value="Znf_PHD"/>
</dbReference>
<dbReference type="GO" id="GO:0045814">
    <property type="term" value="P:negative regulation of gene expression, epigenetic"/>
    <property type="evidence" value="ECO:0007669"/>
    <property type="project" value="TreeGrafter"/>
</dbReference>
<dbReference type="AlphaFoldDB" id="A0AAD6C2N8"/>
<dbReference type="PROSITE" id="PS50016">
    <property type="entry name" value="ZF_PHD_2"/>
    <property type="match status" value="1"/>
</dbReference>
<dbReference type="GO" id="GO:0008270">
    <property type="term" value="F:zinc ion binding"/>
    <property type="evidence" value="ECO:0007669"/>
    <property type="project" value="UniProtKB-KW"/>
</dbReference>
<dbReference type="InterPro" id="IPR011011">
    <property type="entry name" value="Znf_FYVE_PHD"/>
</dbReference>
<feature type="domain" description="PHD-type" evidence="8">
    <location>
        <begin position="87"/>
        <end position="143"/>
    </location>
</feature>
<dbReference type="InterPro" id="IPR019787">
    <property type="entry name" value="Znf_PHD-finger"/>
</dbReference>
<sequence length="417" mass="45699">MKSSIADKAISSAGLAPPSNLKKEVPRDRPLSGLPPAHISPMETSQDHDTRTSRTGRVIKAPTAFTPSPAAVTSGKRKGGSRKKEANVVCIHCNRGQSPATNAIVFCDGCNNTWHQKCHDPPIDNKVILVKDMEWICRKCKPPRRPSMAKSKPVKVKKSGRTLHPRLQAGPPLEAGADGFTADERRAYLSSLSHAQLVELLVNISSKNPSVPMFPTNMTDLPASQFFYKPKRNEIAKSDNVEHALTPSSNKRTRAEEDSADPDFTTNPRKRSRTTSIPAKSPPKNLSPDTDTESLNHLNPLTTATPELIPPSTSTEPKIGPGTPANQSQGDRISFLSRDTTPEDDNPDTEDDSFEDTVEDHRLYPRAGNGFSPALDPEDLKILNESPDSHTFSHSMYGPAKKAKELNVPPRVWQSHR</sequence>
<evidence type="ECO:0000256" key="7">
    <source>
        <dbReference type="SAM" id="MobiDB-lite"/>
    </source>
</evidence>
<organism evidence="9 10">
    <name type="scientific">Penicillium daleae</name>
    <dbReference type="NCBI Taxonomy" id="63821"/>
    <lineage>
        <taxon>Eukaryota</taxon>
        <taxon>Fungi</taxon>
        <taxon>Dikarya</taxon>
        <taxon>Ascomycota</taxon>
        <taxon>Pezizomycotina</taxon>
        <taxon>Eurotiomycetes</taxon>
        <taxon>Eurotiomycetidae</taxon>
        <taxon>Eurotiales</taxon>
        <taxon>Aspergillaceae</taxon>
        <taxon>Penicillium</taxon>
    </lineage>
</organism>
<reference evidence="9" key="1">
    <citation type="submission" date="2022-12" db="EMBL/GenBank/DDBJ databases">
        <authorList>
            <person name="Petersen C."/>
        </authorList>
    </citation>
    <scope>NUCLEOTIDE SEQUENCE</scope>
    <source>
        <strain evidence="9">IBT 16125</strain>
    </source>
</reference>
<dbReference type="SUPFAM" id="SSF57903">
    <property type="entry name" value="FYVE/PHD zinc finger"/>
    <property type="match status" value="1"/>
</dbReference>
<gene>
    <name evidence="9" type="ORF">N7458_007856</name>
</gene>
<dbReference type="InterPro" id="IPR013083">
    <property type="entry name" value="Znf_RING/FYVE/PHD"/>
</dbReference>
<comment type="caution">
    <text evidence="9">The sequence shown here is derived from an EMBL/GenBank/DDBJ whole genome shotgun (WGS) entry which is preliminary data.</text>
</comment>
<evidence type="ECO:0000256" key="3">
    <source>
        <dbReference type="ARBA" id="ARBA00022771"/>
    </source>
</evidence>
<dbReference type="GeneID" id="81601481"/>
<evidence type="ECO:0000313" key="9">
    <source>
        <dbReference type="EMBL" id="KAJ5443984.1"/>
    </source>
</evidence>
<evidence type="ECO:0000259" key="8">
    <source>
        <dbReference type="PROSITE" id="PS50016"/>
    </source>
</evidence>
<feature type="compositionally biased region" description="Polar residues" evidence="7">
    <location>
        <begin position="287"/>
        <end position="316"/>
    </location>
</feature>
<dbReference type="Gene3D" id="3.30.40.10">
    <property type="entry name" value="Zinc/RING finger domain, C3HC4 (zinc finger)"/>
    <property type="match status" value="1"/>
</dbReference>
<dbReference type="GO" id="GO:0005634">
    <property type="term" value="C:nucleus"/>
    <property type="evidence" value="ECO:0007669"/>
    <property type="project" value="UniProtKB-SubCell"/>
</dbReference>
<reference evidence="9" key="2">
    <citation type="journal article" date="2023" name="IMA Fungus">
        <title>Comparative genomic study of the Penicillium genus elucidates a diverse pangenome and 15 lateral gene transfer events.</title>
        <authorList>
            <person name="Petersen C."/>
            <person name="Sorensen T."/>
            <person name="Nielsen M.R."/>
            <person name="Sondergaard T.E."/>
            <person name="Sorensen J.L."/>
            <person name="Fitzpatrick D.A."/>
            <person name="Frisvad J.C."/>
            <person name="Nielsen K.L."/>
        </authorList>
    </citation>
    <scope>NUCLEOTIDE SEQUENCE</scope>
    <source>
        <strain evidence="9">IBT 16125</strain>
    </source>
</reference>
<protein>
    <recommendedName>
        <fullName evidence="8">PHD-type domain-containing protein</fullName>
    </recommendedName>
</protein>
<accession>A0AAD6C2N8</accession>
<evidence type="ECO:0000256" key="6">
    <source>
        <dbReference type="PROSITE-ProRule" id="PRU00146"/>
    </source>
</evidence>
<dbReference type="Proteomes" id="UP001213681">
    <property type="component" value="Unassembled WGS sequence"/>
</dbReference>
<dbReference type="RefSeq" id="XP_056764064.1">
    <property type="nucleotide sequence ID" value="XM_056911238.1"/>
</dbReference>
<dbReference type="PROSITE" id="PS01359">
    <property type="entry name" value="ZF_PHD_1"/>
    <property type="match status" value="1"/>
</dbReference>